<dbReference type="GO" id="GO:0005886">
    <property type="term" value="C:plasma membrane"/>
    <property type="evidence" value="ECO:0007669"/>
    <property type="project" value="UniProtKB-SubCell"/>
</dbReference>
<feature type="transmembrane region" description="Helical" evidence="9">
    <location>
        <begin position="642"/>
        <end position="663"/>
    </location>
</feature>
<evidence type="ECO:0000256" key="9">
    <source>
        <dbReference type="SAM" id="Phobius"/>
    </source>
</evidence>
<dbReference type="PROSITE" id="PS50893">
    <property type="entry name" value="ABC_TRANSPORTER_2"/>
    <property type="match status" value="1"/>
</dbReference>
<keyword evidence="2" id="KW-0813">Transport</keyword>
<keyword evidence="7 9" id="KW-1133">Transmembrane helix</keyword>
<feature type="transmembrane region" description="Helical" evidence="9">
    <location>
        <begin position="308"/>
        <end position="326"/>
    </location>
</feature>
<dbReference type="InterPro" id="IPR032823">
    <property type="entry name" value="BCA_ABC_TP_C"/>
</dbReference>
<feature type="transmembrane region" description="Helical" evidence="9">
    <location>
        <begin position="219"/>
        <end position="251"/>
    </location>
</feature>
<dbReference type="InterPro" id="IPR043428">
    <property type="entry name" value="LivM-like"/>
</dbReference>
<dbReference type="CDD" id="cd03219">
    <property type="entry name" value="ABC_Mj1267_LivG_branched"/>
    <property type="match status" value="1"/>
</dbReference>
<evidence type="ECO:0000256" key="3">
    <source>
        <dbReference type="ARBA" id="ARBA00022475"/>
    </source>
</evidence>
<evidence type="ECO:0000256" key="4">
    <source>
        <dbReference type="ARBA" id="ARBA00022692"/>
    </source>
</evidence>
<dbReference type="CDD" id="cd06581">
    <property type="entry name" value="TM_PBP1_LivM_like"/>
    <property type="match status" value="1"/>
</dbReference>
<comment type="subcellular location">
    <subcellularLocation>
        <location evidence="1">Cell membrane</location>
        <topology evidence="1">Multi-pass membrane protein</topology>
    </subcellularLocation>
</comment>
<dbReference type="SUPFAM" id="SSF52540">
    <property type="entry name" value="P-loop containing nucleoside triphosphate hydrolases"/>
    <property type="match status" value="1"/>
</dbReference>
<evidence type="ECO:0000256" key="1">
    <source>
        <dbReference type="ARBA" id="ARBA00004651"/>
    </source>
</evidence>
<dbReference type="OrthoDB" id="3396710at2"/>
<keyword evidence="5" id="KW-0547">Nucleotide-binding</keyword>
<accession>A0A3G8JK96</accession>
<feature type="transmembrane region" description="Helical" evidence="9">
    <location>
        <begin position="34"/>
        <end position="50"/>
    </location>
</feature>
<dbReference type="CDD" id="cd06582">
    <property type="entry name" value="TM_PBP1_LivH_like"/>
    <property type="match status" value="1"/>
</dbReference>
<dbReference type="AlphaFoldDB" id="A0A3G8JK96"/>
<name>A0A3G8JK96_9ACTN</name>
<feature type="transmembrane region" description="Helical" evidence="9">
    <location>
        <begin position="387"/>
        <end position="406"/>
    </location>
</feature>
<feature type="transmembrane region" description="Helical" evidence="9">
    <location>
        <begin position="187"/>
        <end position="207"/>
    </location>
</feature>
<feature type="transmembrane region" description="Helical" evidence="9">
    <location>
        <begin position="338"/>
        <end position="355"/>
    </location>
</feature>
<dbReference type="Pfam" id="PF12399">
    <property type="entry name" value="BCA_ABC_TP_C"/>
    <property type="match status" value="1"/>
</dbReference>
<dbReference type="EMBL" id="CP033972">
    <property type="protein sequence ID" value="AZG45464.1"/>
    <property type="molecule type" value="Genomic_DNA"/>
</dbReference>
<dbReference type="SMART" id="SM00382">
    <property type="entry name" value="AAA"/>
    <property type="match status" value="1"/>
</dbReference>
<evidence type="ECO:0000256" key="7">
    <source>
        <dbReference type="ARBA" id="ARBA00022989"/>
    </source>
</evidence>
<evidence type="ECO:0000256" key="8">
    <source>
        <dbReference type="ARBA" id="ARBA00023136"/>
    </source>
</evidence>
<evidence type="ECO:0000259" key="10">
    <source>
        <dbReference type="PROSITE" id="PS50893"/>
    </source>
</evidence>
<keyword evidence="4 9" id="KW-0812">Transmembrane</keyword>
<feature type="transmembrane region" description="Helical" evidence="9">
    <location>
        <begin position="565"/>
        <end position="591"/>
    </location>
</feature>
<dbReference type="PANTHER" id="PTHR45772">
    <property type="entry name" value="CONSERVED COMPONENT OF ABC TRANSPORTER FOR NATURAL AMINO ACIDS-RELATED"/>
    <property type="match status" value="1"/>
</dbReference>
<dbReference type="InterPro" id="IPR001851">
    <property type="entry name" value="ABC_transp_permease"/>
</dbReference>
<keyword evidence="12" id="KW-1185">Reference proteome</keyword>
<reference evidence="11 12" key="1">
    <citation type="submission" date="2018-11" db="EMBL/GenBank/DDBJ databases">
        <title>Gordonia insulae sp. nov., isolated from an island soil.</title>
        <authorList>
            <person name="Kim Y.S."/>
            <person name="Kim S.B."/>
        </authorList>
    </citation>
    <scope>NUCLEOTIDE SEQUENCE [LARGE SCALE GENOMIC DNA]</scope>
    <source>
        <strain evidence="11 12">MMS17-SY073</strain>
    </source>
</reference>
<dbReference type="Pfam" id="PF00005">
    <property type="entry name" value="ABC_tran"/>
    <property type="match status" value="1"/>
</dbReference>
<evidence type="ECO:0000313" key="11">
    <source>
        <dbReference type="EMBL" id="AZG45464.1"/>
    </source>
</evidence>
<dbReference type="GO" id="GO:0005524">
    <property type="term" value="F:ATP binding"/>
    <property type="evidence" value="ECO:0007669"/>
    <property type="project" value="UniProtKB-KW"/>
</dbReference>
<dbReference type="RefSeq" id="WP_124708164.1">
    <property type="nucleotide sequence ID" value="NZ_CP033972.1"/>
</dbReference>
<protein>
    <submittedName>
        <fullName evidence="11">Lipopolysaccharide export system ATP-binding protein LptB</fullName>
        <ecNumber evidence="11">3.6.3.-</ecNumber>
    </submittedName>
</protein>
<keyword evidence="8 9" id="KW-0472">Membrane</keyword>
<dbReference type="GO" id="GO:0016887">
    <property type="term" value="F:ATP hydrolysis activity"/>
    <property type="evidence" value="ECO:0007669"/>
    <property type="project" value="InterPro"/>
</dbReference>
<dbReference type="EC" id="3.6.3.-" evidence="11"/>
<feature type="transmembrane region" description="Helical" evidence="9">
    <location>
        <begin position="675"/>
        <end position="693"/>
    </location>
</feature>
<evidence type="ECO:0000256" key="6">
    <source>
        <dbReference type="ARBA" id="ARBA00022840"/>
    </source>
</evidence>
<evidence type="ECO:0000256" key="5">
    <source>
        <dbReference type="ARBA" id="ARBA00022741"/>
    </source>
</evidence>
<keyword evidence="3" id="KW-1003">Cell membrane</keyword>
<feature type="transmembrane region" description="Helical" evidence="9">
    <location>
        <begin position="7"/>
        <end position="28"/>
    </location>
</feature>
<evidence type="ECO:0000313" key="12">
    <source>
        <dbReference type="Proteomes" id="UP000271469"/>
    </source>
</evidence>
<dbReference type="InterPro" id="IPR003593">
    <property type="entry name" value="AAA+_ATPase"/>
</dbReference>
<keyword evidence="6 11" id="KW-0067">ATP-binding</keyword>
<feature type="transmembrane region" description="Helical" evidence="9">
    <location>
        <begin position="362"/>
        <end position="381"/>
    </location>
</feature>
<dbReference type="InterPro" id="IPR027417">
    <property type="entry name" value="P-loop_NTPase"/>
</dbReference>
<dbReference type="InterPro" id="IPR003439">
    <property type="entry name" value="ABC_transporter-like_ATP-bd"/>
</dbReference>
<dbReference type="KEGG" id="gom:D7316_02060"/>
<feature type="transmembrane region" description="Helical" evidence="9">
    <location>
        <begin position="62"/>
        <end position="84"/>
    </location>
</feature>
<feature type="transmembrane region" description="Helical" evidence="9">
    <location>
        <begin position="136"/>
        <end position="159"/>
    </location>
</feature>
<sequence>MTSFLGYTLLSLGTGALYALLACGVLIIRRGTGVLNFAQSGFLLFAAYFFDQLATAWDIPRALAGIITVFVTGVIGLAFHVVVMRALRETSQLNKVIATLGLLIILQAAVGLLFGSATRLAPSVLPRAEIELAGQLIGWDILVRLGVIAAITLCLWLFYRYTTYGHAATAVAENEQSAASLGWSPDAIAGMSWFAGAALAGLGGVLLAPLQNPLSSGNLLLLIVPTLAVALVAGFTSFPIAFFAGLAISILELQIQVHSGDGSSLKGLDKAVPVLLIAVFLMIRGRSIPERGHLSEKLPRLGSGRINVPALLIASLLVLAMIWLVLPTTWLNALTINSIWAILLLSVVVLVGYTGQLSLAQVTFAGISALVAGRLVAVYGWPLELAFVAGIVVVVPVGLLFAIPALRTRGIQLAVVTLGMSVAVDAFFFQRQYFSPAPAGTGRSVFGEALSRPEGTLVGEPTLFGIDIDNTLHPERYATLVLVAAVVIGLLVANIRRGRVGRRLIAVRTNERAAASLGISIFGAKMYAFALSAAIAGAGGVLLAFQQRNITYGGGMFDPFQGILIIAFAVAGGVGYITGAFAGATLVAGALASRISDGLSGLFSRSATLARVAGAVLAAVLGFVVGQSVQERIVNNVRFRRWARYAPVVGLGTFAVLGVVFSDRIQGWLGDLERYLPLVGGIVLILVLMQPGGRGIAGTTVDQISWVSSKVPKRFRRRDVGRAEMVGQLAQSTHIRADSVTLTVAGLGVRFGSVRAVDDVSFTVEAGKVVGLIGPNGAGKTSVVDAITGYSPTATGQVTLGDQALHDLPAHKRARAGVSRSFQNLELFEDLSVLENIRAASDDRRLAAYATDLVHPGNRPLSSTAIAAIKEFDLLDDLHRPVRDLPYGRRRLVAIARAVATRPSILLLDEPAAGLDEQESAELAVLTRKLADEWNLGVLLIEHDMNFVMEISDHVIVLDFGRKIAEGTPHEVQADDSVRVAYFGATTTEPVGSH</sequence>
<dbReference type="Gene3D" id="3.40.50.300">
    <property type="entry name" value="P-loop containing nucleotide triphosphate hydrolases"/>
    <property type="match status" value="1"/>
</dbReference>
<keyword evidence="11" id="KW-0378">Hydrolase</keyword>
<dbReference type="Proteomes" id="UP000271469">
    <property type="component" value="Chromosome"/>
</dbReference>
<feature type="domain" description="ABC transporter" evidence="10">
    <location>
        <begin position="735"/>
        <end position="985"/>
    </location>
</feature>
<feature type="transmembrane region" description="Helical" evidence="9">
    <location>
        <begin position="612"/>
        <end position="630"/>
    </location>
</feature>
<dbReference type="Pfam" id="PF02653">
    <property type="entry name" value="BPD_transp_2"/>
    <property type="match status" value="2"/>
</dbReference>
<evidence type="ECO:0000256" key="2">
    <source>
        <dbReference type="ARBA" id="ARBA00022448"/>
    </source>
</evidence>
<gene>
    <name evidence="11" type="primary">lptB_3</name>
    <name evidence="11" type="ORF">D7316_02060</name>
</gene>
<organism evidence="11 12">
    <name type="scientific">Gordonia insulae</name>
    <dbReference type="NCBI Taxonomy" id="2420509"/>
    <lineage>
        <taxon>Bacteria</taxon>
        <taxon>Bacillati</taxon>
        <taxon>Actinomycetota</taxon>
        <taxon>Actinomycetes</taxon>
        <taxon>Mycobacteriales</taxon>
        <taxon>Gordoniaceae</taxon>
        <taxon>Gordonia</taxon>
    </lineage>
</organism>
<feature type="transmembrane region" description="Helical" evidence="9">
    <location>
        <begin position="96"/>
        <end position="115"/>
    </location>
</feature>
<dbReference type="GO" id="GO:0015658">
    <property type="term" value="F:branched-chain amino acid transmembrane transporter activity"/>
    <property type="evidence" value="ECO:0007669"/>
    <property type="project" value="InterPro"/>
</dbReference>
<feature type="transmembrane region" description="Helical" evidence="9">
    <location>
        <begin position="526"/>
        <end position="545"/>
    </location>
</feature>
<dbReference type="InterPro" id="IPR051120">
    <property type="entry name" value="ABC_AA/LPS_Transport"/>
</dbReference>
<feature type="transmembrane region" description="Helical" evidence="9">
    <location>
        <begin position="413"/>
        <end position="430"/>
    </location>
</feature>
<proteinExistence type="predicted"/>
<feature type="transmembrane region" description="Helical" evidence="9">
    <location>
        <begin position="477"/>
        <end position="495"/>
    </location>
</feature>